<comment type="similarity">
    <text evidence="1">Belongs to the peptidase S33 family.</text>
</comment>
<evidence type="ECO:0000313" key="5">
    <source>
        <dbReference type="EMBL" id="KAJ8494840.1"/>
    </source>
</evidence>
<dbReference type="InterPro" id="IPR029058">
    <property type="entry name" value="AB_hydrolase_fold"/>
</dbReference>
<gene>
    <name evidence="5" type="ORF">ONZ51_g2091</name>
</gene>
<keyword evidence="3" id="KW-0732">Signal</keyword>
<dbReference type="EMBL" id="JAPEVG010000031">
    <property type="protein sequence ID" value="KAJ8494840.1"/>
    <property type="molecule type" value="Genomic_DNA"/>
</dbReference>
<dbReference type="SUPFAM" id="SSF53474">
    <property type="entry name" value="alpha/beta-Hydrolases"/>
    <property type="match status" value="1"/>
</dbReference>
<name>A0AAD7XH15_9APHY</name>
<evidence type="ECO:0000256" key="2">
    <source>
        <dbReference type="ARBA" id="ARBA00022801"/>
    </source>
</evidence>
<keyword evidence="2" id="KW-0378">Hydrolase</keyword>
<dbReference type="Gene3D" id="3.40.50.1820">
    <property type="entry name" value="alpha/beta hydrolase"/>
    <property type="match status" value="1"/>
</dbReference>
<proteinExistence type="inferred from homology"/>
<evidence type="ECO:0000256" key="3">
    <source>
        <dbReference type="SAM" id="SignalP"/>
    </source>
</evidence>
<dbReference type="GO" id="GO:0016787">
    <property type="term" value="F:hydrolase activity"/>
    <property type="evidence" value="ECO:0007669"/>
    <property type="project" value="UniProtKB-KW"/>
</dbReference>
<sequence length="553" mass="59179">MLVLIAATLLVSGLATAAVTGDERPMDPENNLAFQWGPCDPAIVEDPSISCSFFEIPLDYHDRSAGTGRVAVAKANATTERFGTLFLNPGGPGASGLAALDQLGSTVLSLTGGHYDLVSWDPRGVGPLTIPGDIVCFSSVEEYNTFWNGTIELTGIEMTGNFTDPQDIDALLSQAPLMQKKYEELGERCLQQPSGKYLKYVGTAATVRDMVAMANALDGAKSPINLFGLSYGTVFGAWFINMFPERVGRVVLDGVLDPILLASEETTTFWPKQLMDADKVYDAFVTGCALAGPDGCSIATQGRTPADVDANIQTLLQRAHDAAHKNSSVPVTSADIRAQLGSAMYSPDEWATFANVSYPQAVDAVDAETSGGVDSRAVKRQGLRKRQNSDPDAVIYSGQAIECGDSVNRKGTTMDDVFRGIISSSRTSSHLLWPNPLAYCPFWPVRAVERYQGPFNQKLSNRVLVLSNTYDPITPVSGARALVELLGEDASLVLLNGFGHTTVEPSQCLNEIISAYFVNGALPEDSTVVCEVDADYEVFTGIDTEAILAALVS</sequence>
<dbReference type="InterPro" id="IPR051601">
    <property type="entry name" value="Serine_prot/Carboxylest_S33"/>
</dbReference>
<feature type="chain" id="PRO_5041937434" description="Peptidase S33 tripeptidyl aminopeptidase-like C-terminal domain-containing protein" evidence="3">
    <location>
        <begin position="18"/>
        <end position="553"/>
    </location>
</feature>
<accession>A0AAD7XH15</accession>
<protein>
    <recommendedName>
        <fullName evidence="4">Peptidase S33 tripeptidyl aminopeptidase-like C-terminal domain-containing protein</fullName>
    </recommendedName>
</protein>
<evidence type="ECO:0000259" key="4">
    <source>
        <dbReference type="Pfam" id="PF08386"/>
    </source>
</evidence>
<dbReference type="PANTHER" id="PTHR43248">
    <property type="entry name" value="2-SUCCINYL-6-HYDROXY-2,4-CYCLOHEXADIENE-1-CARBOXYLATE SYNTHASE"/>
    <property type="match status" value="1"/>
</dbReference>
<dbReference type="Proteomes" id="UP001215151">
    <property type="component" value="Unassembled WGS sequence"/>
</dbReference>
<dbReference type="InterPro" id="IPR013595">
    <property type="entry name" value="Pept_S33_TAP-like_C"/>
</dbReference>
<evidence type="ECO:0000313" key="6">
    <source>
        <dbReference type="Proteomes" id="UP001215151"/>
    </source>
</evidence>
<comment type="caution">
    <text evidence="5">The sequence shown here is derived from an EMBL/GenBank/DDBJ whole genome shotgun (WGS) entry which is preliminary data.</text>
</comment>
<dbReference type="AlphaFoldDB" id="A0AAD7XH15"/>
<feature type="domain" description="Peptidase S33 tripeptidyl aminopeptidase-like C-terminal" evidence="4">
    <location>
        <begin position="437"/>
        <end position="527"/>
    </location>
</feature>
<keyword evidence="6" id="KW-1185">Reference proteome</keyword>
<organism evidence="5 6">
    <name type="scientific">Trametes cubensis</name>
    <dbReference type="NCBI Taxonomy" id="1111947"/>
    <lineage>
        <taxon>Eukaryota</taxon>
        <taxon>Fungi</taxon>
        <taxon>Dikarya</taxon>
        <taxon>Basidiomycota</taxon>
        <taxon>Agaricomycotina</taxon>
        <taxon>Agaricomycetes</taxon>
        <taxon>Polyporales</taxon>
        <taxon>Polyporaceae</taxon>
        <taxon>Trametes</taxon>
    </lineage>
</organism>
<reference evidence="5" key="1">
    <citation type="submission" date="2022-11" db="EMBL/GenBank/DDBJ databases">
        <title>Genome Sequence of Cubamyces cubensis.</title>
        <authorList>
            <person name="Buettner E."/>
        </authorList>
    </citation>
    <scope>NUCLEOTIDE SEQUENCE</scope>
    <source>
        <strain evidence="5">MPL-01</strain>
    </source>
</reference>
<dbReference type="Pfam" id="PF08386">
    <property type="entry name" value="Abhydrolase_4"/>
    <property type="match status" value="1"/>
</dbReference>
<dbReference type="PANTHER" id="PTHR43248:SF25">
    <property type="entry name" value="AB HYDROLASE-1 DOMAIN-CONTAINING PROTEIN-RELATED"/>
    <property type="match status" value="1"/>
</dbReference>
<evidence type="ECO:0000256" key="1">
    <source>
        <dbReference type="ARBA" id="ARBA00010088"/>
    </source>
</evidence>
<feature type="signal peptide" evidence="3">
    <location>
        <begin position="1"/>
        <end position="17"/>
    </location>
</feature>